<name>A0ABW4SFQ9_9BACL</name>
<evidence type="ECO:0000313" key="2">
    <source>
        <dbReference type="Proteomes" id="UP001597218"/>
    </source>
</evidence>
<dbReference type="EMBL" id="JBHUGI010000015">
    <property type="protein sequence ID" value="MFD1927810.1"/>
    <property type="molecule type" value="Genomic_DNA"/>
</dbReference>
<keyword evidence="2" id="KW-1185">Reference proteome</keyword>
<protein>
    <submittedName>
        <fullName evidence="1">Uncharacterized protein</fullName>
    </submittedName>
</protein>
<comment type="caution">
    <text evidence="1">The sequence shown here is derived from an EMBL/GenBank/DDBJ whole genome shotgun (WGS) entry which is preliminary data.</text>
</comment>
<reference evidence="2" key="1">
    <citation type="journal article" date="2019" name="Int. J. Syst. Evol. Microbiol.">
        <title>The Global Catalogue of Microorganisms (GCM) 10K type strain sequencing project: providing services to taxonomists for standard genome sequencing and annotation.</title>
        <authorList>
            <consortium name="The Broad Institute Genomics Platform"/>
            <consortium name="The Broad Institute Genome Sequencing Center for Infectious Disease"/>
            <person name="Wu L."/>
            <person name="Ma J."/>
        </authorList>
    </citation>
    <scope>NUCLEOTIDE SEQUENCE [LARGE SCALE GENOMIC DNA]</scope>
    <source>
        <strain evidence="2">CGMCC 4.7177</strain>
    </source>
</reference>
<sequence length="91" mass="10728">MKAYLVNKHYIFTEYNDLSDLIHDIIHYTDLKMQQESHSFTICTGKIQLNRMVFIADNGQCTRLLHDSEDNLYYSLDDIISEETSEYTNAK</sequence>
<gene>
    <name evidence="1" type="ORF">ACFSFY_07010</name>
</gene>
<organism evidence="1 2">
    <name type="scientific">Sporosarcina siberiensis</name>
    <dbReference type="NCBI Taxonomy" id="1365606"/>
    <lineage>
        <taxon>Bacteria</taxon>
        <taxon>Bacillati</taxon>
        <taxon>Bacillota</taxon>
        <taxon>Bacilli</taxon>
        <taxon>Bacillales</taxon>
        <taxon>Caryophanaceae</taxon>
        <taxon>Sporosarcina</taxon>
    </lineage>
</organism>
<evidence type="ECO:0000313" key="1">
    <source>
        <dbReference type="EMBL" id="MFD1927810.1"/>
    </source>
</evidence>
<dbReference type="Proteomes" id="UP001597218">
    <property type="component" value="Unassembled WGS sequence"/>
</dbReference>
<accession>A0ABW4SFQ9</accession>
<dbReference type="RefSeq" id="WP_381536600.1">
    <property type="nucleotide sequence ID" value="NZ_JBHUGI010000015.1"/>
</dbReference>
<proteinExistence type="predicted"/>